<protein>
    <submittedName>
        <fullName evidence="3">RidA family protein</fullName>
    </submittedName>
</protein>
<proteinExistence type="predicted"/>
<dbReference type="SUPFAM" id="SSF55298">
    <property type="entry name" value="YjgF-like"/>
    <property type="match status" value="1"/>
</dbReference>
<evidence type="ECO:0000256" key="1">
    <source>
        <dbReference type="SAM" id="MobiDB-lite"/>
    </source>
</evidence>
<feature type="domain" description="Endoribonuclease L-PSP/chorismate mutase-like" evidence="2">
    <location>
        <begin position="12"/>
        <end position="135"/>
    </location>
</feature>
<dbReference type="PANTHER" id="PTHR43760:SF1">
    <property type="entry name" value="ENDORIBONUCLEASE L-PSP_CHORISMATE MUTASE-LIKE DOMAIN-CONTAINING PROTEIN"/>
    <property type="match status" value="1"/>
</dbReference>
<dbReference type="Gene3D" id="3.30.1330.40">
    <property type="entry name" value="RutC-like"/>
    <property type="match status" value="1"/>
</dbReference>
<dbReference type="EMBL" id="SJKD01000015">
    <property type="protein sequence ID" value="TCC37406.1"/>
    <property type="molecule type" value="Genomic_DNA"/>
</dbReference>
<evidence type="ECO:0000313" key="4">
    <source>
        <dbReference type="Proteomes" id="UP000293342"/>
    </source>
</evidence>
<dbReference type="OrthoDB" id="9806229at2"/>
<dbReference type="PANTHER" id="PTHR43760">
    <property type="entry name" value="ENDORIBONUCLEASE-RELATED"/>
    <property type="match status" value="1"/>
</dbReference>
<keyword evidence="4" id="KW-1185">Reference proteome</keyword>
<comment type="caution">
    <text evidence="3">The sequence shown here is derived from an EMBL/GenBank/DDBJ whole genome shotgun (WGS) entry which is preliminary data.</text>
</comment>
<accession>A0A4R0J030</accession>
<organism evidence="3 4">
    <name type="scientific">Kribbella capetownensis</name>
    <dbReference type="NCBI Taxonomy" id="1572659"/>
    <lineage>
        <taxon>Bacteria</taxon>
        <taxon>Bacillati</taxon>
        <taxon>Actinomycetota</taxon>
        <taxon>Actinomycetes</taxon>
        <taxon>Propionibacteriales</taxon>
        <taxon>Kribbellaceae</taxon>
        <taxon>Kribbella</taxon>
    </lineage>
</organism>
<dbReference type="InterPro" id="IPR035959">
    <property type="entry name" value="RutC-like_sf"/>
</dbReference>
<evidence type="ECO:0000259" key="2">
    <source>
        <dbReference type="Pfam" id="PF14588"/>
    </source>
</evidence>
<reference evidence="3 4" key="1">
    <citation type="submission" date="2019-02" db="EMBL/GenBank/DDBJ databases">
        <title>Kribbella capetownensis sp. nov. and Kribbella speibonae sp. nov., isolated from soil.</title>
        <authorList>
            <person name="Curtis S.M."/>
            <person name="Norton I."/>
            <person name="Everest G.J."/>
            <person name="Meyers P.R."/>
        </authorList>
    </citation>
    <scope>NUCLEOTIDE SEQUENCE [LARGE SCALE GENOMIC DNA]</scope>
    <source>
        <strain evidence="3 4">YM53</strain>
    </source>
</reference>
<dbReference type="RefSeq" id="WP_131519009.1">
    <property type="nucleotide sequence ID" value="NZ_SJKD01000015.1"/>
</dbReference>
<dbReference type="Pfam" id="PF14588">
    <property type="entry name" value="YjgF_endoribonc"/>
    <property type="match status" value="1"/>
</dbReference>
<dbReference type="InterPro" id="IPR013813">
    <property type="entry name" value="Endoribo_LPSP/chorism_mut-like"/>
</dbReference>
<evidence type="ECO:0000313" key="3">
    <source>
        <dbReference type="EMBL" id="TCC37406.1"/>
    </source>
</evidence>
<sequence>MSTTSEVRRRLAELGLCLPPPSHRHEYLPFVAENHLIYVAGHAPFSGGDRQYRGRVGDTLDLSDGRAAARLAVLGCLASLETAICNLDALTRIVKVNGYVHCVPGYEPLPEVMDGASELLVELFGERGRHARTTVGVASLPGGVAVEIEMVAMSAQHGALGRVNTAGTTPTTERIQEGFRQ</sequence>
<feature type="region of interest" description="Disordered" evidence="1">
    <location>
        <begin position="162"/>
        <end position="181"/>
    </location>
</feature>
<dbReference type="Proteomes" id="UP000293342">
    <property type="component" value="Unassembled WGS sequence"/>
</dbReference>
<gene>
    <name evidence="3" type="ORF">E0H75_40335</name>
</gene>
<name>A0A4R0J030_9ACTN</name>
<dbReference type="CDD" id="cd02199">
    <property type="entry name" value="YjgF_YER057c_UK114_like_1"/>
    <property type="match status" value="1"/>
</dbReference>
<dbReference type="AlphaFoldDB" id="A0A4R0J030"/>